<dbReference type="EMBL" id="FSHM01000020">
    <property type="protein sequence ID" value="SIC28818.1"/>
    <property type="molecule type" value="Genomic_DNA"/>
</dbReference>
<comment type="caution">
    <text evidence="2">The sequence shown here is derived from an EMBL/GenBank/DDBJ whole genome shotgun (WGS) entry which is preliminary data.</text>
</comment>
<dbReference type="PROSITE" id="PS00134">
    <property type="entry name" value="TRYPSIN_HIS"/>
    <property type="match status" value="1"/>
</dbReference>
<accession>A0AB38D8N7</accession>
<sequence length="244" mass="24738">MKYAIAIVGAAAALVLVTAPAASAGNEIPVAWAVAPGVGLAAYDTTGHPVEACTVGFLAHDITGQQFMLSAGHCNGGGEVDIHYSGTGGYENIGTFTKTVREPHGVDGEGSDIGLIKLSGSVPSDPRIIGIRPITGLTSQVEPGDTLCHFGYVSALDKIAPECGAVTDVTPTKVVFAAPSSVGDSGGPVYKRNADGTATAVGIDIRGSQDKAVAELAEPWIRKWGLTLDTAHSGPGITASGYPR</sequence>
<organism evidence="2 3">
    <name type="scientific">Mycobacteroides abscessus subsp. abscessus</name>
    <dbReference type="NCBI Taxonomy" id="1185650"/>
    <lineage>
        <taxon>Bacteria</taxon>
        <taxon>Bacillati</taxon>
        <taxon>Actinomycetota</taxon>
        <taxon>Actinomycetes</taxon>
        <taxon>Mycobacteriales</taxon>
        <taxon>Mycobacteriaceae</taxon>
        <taxon>Mycobacteroides</taxon>
        <taxon>Mycobacteroides abscessus</taxon>
    </lineage>
</organism>
<name>A0AB38D8N7_9MYCO</name>
<dbReference type="Gene3D" id="2.40.10.10">
    <property type="entry name" value="Trypsin-like serine proteases"/>
    <property type="match status" value="2"/>
</dbReference>
<dbReference type="InterPro" id="IPR043504">
    <property type="entry name" value="Peptidase_S1_PA_chymotrypsin"/>
</dbReference>
<dbReference type="InterPro" id="IPR018114">
    <property type="entry name" value="TRYPSIN_HIS"/>
</dbReference>
<dbReference type="PRINTS" id="PR00722">
    <property type="entry name" value="CHYMOTRYPSIN"/>
</dbReference>
<dbReference type="Proteomes" id="UP000185210">
    <property type="component" value="Unassembled WGS sequence"/>
</dbReference>
<dbReference type="InterPro" id="IPR001314">
    <property type="entry name" value="Peptidase_S1A"/>
</dbReference>
<dbReference type="AlphaFoldDB" id="A0AB38D8N7"/>
<evidence type="ECO:0000256" key="1">
    <source>
        <dbReference type="SAM" id="SignalP"/>
    </source>
</evidence>
<evidence type="ECO:0000313" key="2">
    <source>
        <dbReference type="EMBL" id="SIC28818.1"/>
    </source>
</evidence>
<reference evidence="2 3" key="1">
    <citation type="submission" date="2016-11" db="EMBL/GenBank/DDBJ databases">
        <authorList>
            <consortium name="Pathogen Informatics"/>
        </authorList>
    </citation>
    <scope>NUCLEOTIDE SEQUENCE [LARGE SCALE GENOMIC DNA]</scope>
    <source>
        <strain evidence="2 3">104</strain>
    </source>
</reference>
<dbReference type="GO" id="GO:0004252">
    <property type="term" value="F:serine-type endopeptidase activity"/>
    <property type="evidence" value="ECO:0007669"/>
    <property type="project" value="InterPro"/>
</dbReference>
<protein>
    <submittedName>
        <fullName evidence="2">Endopeptidase</fullName>
    </submittedName>
</protein>
<dbReference type="InterPro" id="IPR009003">
    <property type="entry name" value="Peptidase_S1_PA"/>
</dbReference>
<dbReference type="SUPFAM" id="SSF50494">
    <property type="entry name" value="Trypsin-like serine proteases"/>
    <property type="match status" value="1"/>
</dbReference>
<gene>
    <name evidence="2" type="ORF">SAMEA2070301_05706</name>
</gene>
<evidence type="ECO:0000313" key="3">
    <source>
        <dbReference type="Proteomes" id="UP000185210"/>
    </source>
</evidence>
<feature type="signal peptide" evidence="1">
    <location>
        <begin position="1"/>
        <end position="24"/>
    </location>
</feature>
<dbReference type="GO" id="GO:0006508">
    <property type="term" value="P:proteolysis"/>
    <property type="evidence" value="ECO:0007669"/>
    <property type="project" value="InterPro"/>
</dbReference>
<dbReference type="RefSeq" id="WP_235624506.1">
    <property type="nucleotide sequence ID" value="NZ_CAACXP010000023.1"/>
</dbReference>
<proteinExistence type="predicted"/>
<keyword evidence="1" id="KW-0732">Signal</keyword>
<feature type="chain" id="PRO_5044231158" evidence="1">
    <location>
        <begin position="25"/>
        <end position="244"/>
    </location>
</feature>